<evidence type="ECO:0000313" key="2">
    <source>
        <dbReference type="Proteomes" id="UP000199634"/>
    </source>
</evidence>
<keyword evidence="2" id="KW-1185">Reference proteome</keyword>
<dbReference type="OrthoDB" id="4166375at2"/>
<gene>
    <name evidence="1" type="ORF">SAMN02927937_00337</name>
</gene>
<organism evidence="1 2">
    <name type="scientific">Paenimyroides marinum</name>
    <dbReference type="NCBI Taxonomy" id="1159016"/>
    <lineage>
        <taxon>Bacteria</taxon>
        <taxon>Pseudomonadati</taxon>
        <taxon>Bacteroidota</taxon>
        <taxon>Flavobacteriia</taxon>
        <taxon>Flavobacteriales</taxon>
        <taxon>Flavobacteriaceae</taxon>
        <taxon>Paenimyroides</taxon>
    </lineage>
</organism>
<evidence type="ECO:0000313" key="1">
    <source>
        <dbReference type="EMBL" id="SEH58813.1"/>
    </source>
</evidence>
<name>A0A1H6J9B1_9FLAO</name>
<dbReference type="STRING" id="1159016.SAMN02927937_00337"/>
<dbReference type="AlphaFoldDB" id="A0A1H6J9B1"/>
<protein>
    <submittedName>
        <fullName evidence="1">Uncharacterized protein</fullName>
    </submittedName>
</protein>
<proteinExistence type="predicted"/>
<dbReference type="EMBL" id="FNXE01000003">
    <property type="protein sequence ID" value="SEH58813.1"/>
    <property type="molecule type" value="Genomic_DNA"/>
</dbReference>
<dbReference type="Proteomes" id="UP000199634">
    <property type="component" value="Unassembled WGS sequence"/>
</dbReference>
<dbReference type="RefSeq" id="WP_091095675.1">
    <property type="nucleotide sequence ID" value="NZ_FNXE01000003.1"/>
</dbReference>
<sequence length="239" mass="28017">MENLELQEKIINLGKLFVKELKLEPGVDTFSRWMAHYLAEKISVAEQSEGNEKEAAEKECFDVILMLWQHRHSLPSGRRPFQSFEPILDTLSKLNPDKEEPYFYNALRNQDLAELETDNLNHKSVEEWMDIANEIDKTARIWIEYALGQAANNAKNERTKQWIENAVNLSDNADTSIINVLLDNNPSFDIEDYDKDDYSKQYDIERLKKRITQLQKYSQLNETLLKVYETDLKKLSNNI</sequence>
<reference evidence="1 2" key="1">
    <citation type="submission" date="2016-10" db="EMBL/GenBank/DDBJ databases">
        <authorList>
            <person name="de Groot N.N."/>
        </authorList>
    </citation>
    <scope>NUCLEOTIDE SEQUENCE [LARGE SCALE GENOMIC DNA]</scope>
    <source>
        <strain evidence="1 2">CGMCC 1.10825</strain>
    </source>
</reference>
<accession>A0A1H6J9B1</accession>